<reference evidence="2" key="1">
    <citation type="submission" date="2013-08" db="EMBL/GenBank/DDBJ databases">
        <authorList>
            <person name="Mendez C."/>
            <person name="Richter M."/>
            <person name="Ferrer M."/>
            <person name="Sanchez J."/>
        </authorList>
    </citation>
    <scope>NUCLEOTIDE SEQUENCE</scope>
</reference>
<feature type="non-terminal residue" evidence="2">
    <location>
        <position position="1"/>
    </location>
</feature>
<feature type="region of interest" description="Disordered" evidence="1">
    <location>
        <begin position="1"/>
        <end position="35"/>
    </location>
</feature>
<sequence>RHEITVREGKGGKDRRTMLPRSLAESLQREIERRA</sequence>
<reference evidence="2" key="2">
    <citation type="journal article" date="2014" name="ISME J.">
        <title>Microbial stratification in low pH oxic and suboxic macroscopic growths along an acid mine drainage.</title>
        <authorList>
            <person name="Mendez-Garcia C."/>
            <person name="Mesa V."/>
            <person name="Sprenger R.R."/>
            <person name="Richter M."/>
            <person name="Diez M.S."/>
            <person name="Solano J."/>
            <person name="Bargiela R."/>
            <person name="Golyshina O.V."/>
            <person name="Manteca A."/>
            <person name="Ramos J.L."/>
            <person name="Gallego J.R."/>
            <person name="Llorente I."/>
            <person name="Martins Dos Santos V.A."/>
            <person name="Jensen O.N."/>
            <person name="Pelaez A.I."/>
            <person name="Sanchez J."/>
            <person name="Ferrer M."/>
        </authorList>
    </citation>
    <scope>NUCLEOTIDE SEQUENCE</scope>
</reference>
<dbReference type="EMBL" id="AUZY01001646">
    <property type="protein sequence ID" value="EQD74318.1"/>
    <property type="molecule type" value="Genomic_DNA"/>
</dbReference>
<name>T1C0G9_9ZZZZ</name>
<protein>
    <submittedName>
        <fullName evidence="2">Integrase</fullName>
    </submittedName>
</protein>
<proteinExistence type="predicted"/>
<comment type="caution">
    <text evidence="2">The sequence shown here is derived from an EMBL/GenBank/DDBJ whole genome shotgun (WGS) entry which is preliminary data.</text>
</comment>
<gene>
    <name evidence="2" type="ORF">B1B_02739</name>
</gene>
<organism evidence="2">
    <name type="scientific">mine drainage metagenome</name>
    <dbReference type="NCBI Taxonomy" id="410659"/>
    <lineage>
        <taxon>unclassified sequences</taxon>
        <taxon>metagenomes</taxon>
        <taxon>ecological metagenomes</taxon>
    </lineage>
</organism>
<accession>T1C0G9</accession>
<evidence type="ECO:0000256" key="1">
    <source>
        <dbReference type="SAM" id="MobiDB-lite"/>
    </source>
</evidence>
<feature type="compositionally biased region" description="Basic and acidic residues" evidence="1">
    <location>
        <begin position="1"/>
        <end position="17"/>
    </location>
</feature>
<dbReference type="AlphaFoldDB" id="T1C0G9"/>
<evidence type="ECO:0000313" key="2">
    <source>
        <dbReference type="EMBL" id="EQD74318.1"/>
    </source>
</evidence>